<dbReference type="Proteomes" id="UP001162501">
    <property type="component" value="Chromosome 12"/>
</dbReference>
<reference evidence="1" key="1">
    <citation type="submission" date="2023-05" db="EMBL/GenBank/DDBJ databases">
        <authorList>
            <consortium name="ELIXIR-Norway"/>
        </authorList>
    </citation>
    <scope>NUCLEOTIDE SEQUENCE</scope>
</reference>
<proteinExistence type="predicted"/>
<sequence length="81" mass="8726">VTAHWCPSPDWKNQLVAQSTYWDRTPPSLPSLKRPPAAVPEVAGKAAAVERRKGGAARPDRPARRVCQGKLGGLARHIAPP</sequence>
<organism evidence="1 2">
    <name type="scientific">Rangifer tarandus platyrhynchus</name>
    <name type="common">Svalbard reindeer</name>
    <dbReference type="NCBI Taxonomy" id="3082113"/>
    <lineage>
        <taxon>Eukaryota</taxon>
        <taxon>Metazoa</taxon>
        <taxon>Chordata</taxon>
        <taxon>Craniata</taxon>
        <taxon>Vertebrata</taxon>
        <taxon>Euteleostomi</taxon>
        <taxon>Mammalia</taxon>
        <taxon>Eutheria</taxon>
        <taxon>Laurasiatheria</taxon>
        <taxon>Artiodactyla</taxon>
        <taxon>Ruminantia</taxon>
        <taxon>Pecora</taxon>
        <taxon>Cervidae</taxon>
        <taxon>Odocoileinae</taxon>
        <taxon>Rangifer</taxon>
    </lineage>
</organism>
<evidence type="ECO:0000313" key="1">
    <source>
        <dbReference type="EMBL" id="CAM9569341.1"/>
    </source>
</evidence>
<name>A0AC59YCU1_RANTA</name>
<gene>
    <name evidence="1" type="ORF">MRATA1EN22A_LOCUS4380</name>
</gene>
<dbReference type="EMBL" id="OX596096">
    <property type="protein sequence ID" value="CAM9569341.1"/>
    <property type="molecule type" value="Genomic_DNA"/>
</dbReference>
<protein>
    <submittedName>
        <fullName evidence="1">Uncharacterized protein</fullName>
    </submittedName>
</protein>
<reference evidence="1" key="2">
    <citation type="submission" date="2025-03" db="EMBL/GenBank/DDBJ databases">
        <authorList>
            <consortium name="ELIXIR-Norway"/>
            <consortium name="Elixir Norway"/>
        </authorList>
    </citation>
    <scope>NUCLEOTIDE SEQUENCE</scope>
</reference>
<feature type="non-terminal residue" evidence="1">
    <location>
        <position position="1"/>
    </location>
</feature>
<evidence type="ECO:0000313" key="2">
    <source>
        <dbReference type="Proteomes" id="UP001162501"/>
    </source>
</evidence>
<accession>A0AC59YCU1</accession>